<keyword evidence="9" id="KW-0472">Membrane</keyword>
<evidence type="ECO:0000313" key="17">
    <source>
        <dbReference type="Proteomes" id="UP000694556"/>
    </source>
</evidence>
<evidence type="ECO:0000256" key="9">
    <source>
        <dbReference type="ARBA" id="ARBA00023136"/>
    </source>
</evidence>
<keyword evidence="6" id="KW-0677">Repeat</keyword>
<reference evidence="16" key="3">
    <citation type="submission" date="2025-09" db="UniProtKB">
        <authorList>
            <consortium name="Ensembl"/>
        </authorList>
    </citation>
    <scope>IDENTIFICATION</scope>
</reference>
<dbReference type="Pfam" id="PF00084">
    <property type="entry name" value="Sushi"/>
    <property type="match status" value="3"/>
</dbReference>
<evidence type="ECO:0000256" key="1">
    <source>
        <dbReference type="ARBA" id="ARBA00004370"/>
    </source>
</evidence>
<dbReference type="GO" id="GO:0006958">
    <property type="term" value="P:complement activation, classical pathway"/>
    <property type="evidence" value="ECO:0007669"/>
    <property type="project" value="UniProtKB-KW"/>
</dbReference>
<evidence type="ECO:0000256" key="12">
    <source>
        <dbReference type="ARBA" id="ARBA00045541"/>
    </source>
</evidence>
<dbReference type="InterPro" id="IPR035976">
    <property type="entry name" value="Sushi/SCR/CCP_sf"/>
</dbReference>
<protein>
    <recommendedName>
        <fullName evidence="15">Sushi domain-containing protein</fullName>
    </recommendedName>
</protein>
<reference evidence="16" key="1">
    <citation type="submission" date="2018-09" db="EMBL/GenBank/DDBJ databases">
        <title>Common duck and Muscovy duck high density SNP chip.</title>
        <authorList>
            <person name="Vignal A."/>
            <person name="Thebault N."/>
            <person name="Warren W.C."/>
        </authorList>
    </citation>
    <scope>NUCLEOTIDE SEQUENCE [LARGE SCALE GENOMIC DNA]</scope>
</reference>
<dbReference type="InterPro" id="IPR050350">
    <property type="entry name" value="Compl-Cell_Adhes-Reg"/>
</dbReference>
<sequence>MKPGEPGQGKHLGTWSCWAPTMRQGSGCPTLLLALLGLLGTPAAHGDCGPPPRMAHSKPSVAEQPSSFPVGSRVTYTCLEGAIKIPGRVDMVQCLPGSRWSQLPEPCGLSCSTPTRLRFAALSEADETINFFPIGSTVSYVCHPGYENISESSPTSTCLENLMWSEVAEFECPFIPCEPPPVIANGQISSTQTEYVFGLAVTYTCDEGFSLIGSSMIYCTVDAESNGIWSGPAPECKGRCFLSLLTLFTLFLTPLPCELFLVSCQV</sequence>
<proteinExistence type="inferred from homology"/>
<feature type="chain" id="PRO_5034235060" description="Sushi domain-containing protein" evidence="14">
    <location>
        <begin position="47"/>
        <end position="266"/>
    </location>
</feature>
<evidence type="ECO:0000256" key="2">
    <source>
        <dbReference type="ARBA" id="ARBA00010908"/>
    </source>
</evidence>
<dbReference type="GO" id="GO:0016020">
    <property type="term" value="C:membrane"/>
    <property type="evidence" value="ECO:0007669"/>
    <property type="project" value="UniProtKB-SubCell"/>
</dbReference>
<comment type="function">
    <text evidence="12">This protein recognizes C4b and C3b fragments that condense with cell-surface hydroxyl or amino groups when nascent C4b and C3b are locally generated during C4 and c3 activation. Interaction of daf with cell-associated C4b and C3b polypeptides interferes with their ability to catalyze the conversion of C2 and factor B to enzymatically active C2a and Bb and thereby prevents the formation of C4b2a and C3bBb, the amplification convertases of the complement cascade. Inhibits complement activation by destabilizing and preventing the formation of C3 and C5 convertases, which prevents complement damage.</text>
</comment>
<dbReference type="FunFam" id="2.10.70.10:FF:000014">
    <property type="entry name" value="Membrane cofactor protein"/>
    <property type="match status" value="1"/>
</dbReference>
<dbReference type="AlphaFoldDB" id="A0A8C3BYG4"/>
<keyword evidence="7" id="KW-0391">Immunity</keyword>
<dbReference type="SMART" id="SM00032">
    <property type="entry name" value="CCP"/>
    <property type="match status" value="3"/>
</dbReference>
<dbReference type="PANTHER" id="PTHR19325">
    <property type="entry name" value="COMPLEMENT COMPONENT-RELATED SUSHI DOMAIN-CONTAINING"/>
    <property type="match status" value="1"/>
</dbReference>
<feature type="domain" description="Sushi" evidence="15">
    <location>
        <begin position="46"/>
        <end position="108"/>
    </location>
</feature>
<dbReference type="Gene3D" id="2.10.70.10">
    <property type="entry name" value="Complement Module, domain 1"/>
    <property type="match status" value="3"/>
</dbReference>
<evidence type="ECO:0000256" key="11">
    <source>
        <dbReference type="ARBA" id="ARBA00023180"/>
    </source>
</evidence>
<evidence type="ECO:0000256" key="3">
    <source>
        <dbReference type="ARBA" id="ARBA00022588"/>
    </source>
</evidence>
<keyword evidence="5 14" id="KW-0732">Signal</keyword>
<dbReference type="CDD" id="cd00033">
    <property type="entry name" value="CCP"/>
    <property type="match status" value="3"/>
</dbReference>
<keyword evidence="4 13" id="KW-0768">Sushi</keyword>
<reference evidence="16" key="2">
    <citation type="submission" date="2025-08" db="UniProtKB">
        <authorList>
            <consortium name="Ensembl"/>
        </authorList>
    </citation>
    <scope>IDENTIFICATION</scope>
</reference>
<feature type="domain" description="Sushi" evidence="15">
    <location>
        <begin position="175"/>
        <end position="238"/>
    </location>
</feature>
<keyword evidence="11" id="KW-0325">Glycoprotein</keyword>
<accession>A0A8C3BYG4</accession>
<keyword evidence="10" id="KW-1015">Disulfide bond</keyword>
<dbReference type="GO" id="GO:0045087">
    <property type="term" value="P:innate immune response"/>
    <property type="evidence" value="ECO:0007669"/>
    <property type="project" value="UniProtKB-KW"/>
</dbReference>
<comment type="subcellular location">
    <subcellularLocation>
        <location evidence="1">Membrane</location>
    </subcellularLocation>
</comment>
<organism evidence="16 17">
    <name type="scientific">Cairina moschata</name>
    <name type="common">Muscovy duck</name>
    <dbReference type="NCBI Taxonomy" id="8855"/>
    <lineage>
        <taxon>Eukaryota</taxon>
        <taxon>Metazoa</taxon>
        <taxon>Chordata</taxon>
        <taxon>Craniata</taxon>
        <taxon>Vertebrata</taxon>
        <taxon>Euteleostomi</taxon>
        <taxon>Archelosauria</taxon>
        <taxon>Archosauria</taxon>
        <taxon>Dinosauria</taxon>
        <taxon>Saurischia</taxon>
        <taxon>Theropoda</taxon>
        <taxon>Coelurosauria</taxon>
        <taxon>Aves</taxon>
        <taxon>Neognathae</taxon>
        <taxon>Galloanserae</taxon>
        <taxon>Anseriformes</taxon>
        <taxon>Anatidae</taxon>
        <taxon>Anatinae</taxon>
        <taxon>Cairina</taxon>
    </lineage>
</organism>
<evidence type="ECO:0000256" key="6">
    <source>
        <dbReference type="ARBA" id="ARBA00022737"/>
    </source>
</evidence>
<dbReference type="Proteomes" id="UP000694556">
    <property type="component" value="Chromosome 27"/>
</dbReference>
<dbReference type="Ensembl" id="ENSCMMT00000013917.1">
    <property type="protein sequence ID" value="ENSCMMP00000012656.1"/>
    <property type="gene ID" value="ENSCMMG00000007972.1"/>
</dbReference>
<evidence type="ECO:0000256" key="7">
    <source>
        <dbReference type="ARBA" id="ARBA00022859"/>
    </source>
</evidence>
<keyword evidence="8" id="KW-0180">Complement pathway</keyword>
<comment type="similarity">
    <text evidence="2">Belongs to the receptors of complement activation (RCA) family.</text>
</comment>
<dbReference type="InterPro" id="IPR000436">
    <property type="entry name" value="Sushi_SCR_CCP_dom"/>
</dbReference>
<evidence type="ECO:0000256" key="8">
    <source>
        <dbReference type="ARBA" id="ARBA00022875"/>
    </source>
</evidence>
<dbReference type="PANTHER" id="PTHR19325:SF317">
    <property type="entry name" value="COMPLEMENT DECAY-ACCELERATING FACTOR"/>
    <property type="match status" value="1"/>
</dbReference>
<evidence type="ECO:0000256" key="4">
    <source>
        <dbReference type="ARBA" id="ARBA00022659"/>
    </source>
</evidence>
<evidence type="ECO:0000259" key="15">
    <source>
        <dbReference type="PROSITE" id="PS50923"/>
    </source>
</evidence>
<feature type="signal peptide" evidence="14">
    <location>
        <begin position="1"/>
        <end position="46"/>
    </location>
</feature>
<dbReference type="PROSITE" id="PS50923">
    <property type="entry name" value="SUSHI"/>
    <property type="match status" value="3"/>
</dbReference>
<keyword evidence="17" id="KW-1185">Reference proteome</keyword>
<evidence type="ECO:0000256" key="10">
    <source>
        <dbReference type="ARBA" id="ARBA00023157"/>
    </source>
</evidence>
<evidence type="ECO:0000256" key="14">
    <source>
        <dbReference type="SAM" id="SignalP"/>
    </source>
</evidence>
<feature type="domain" description="Sushi" evidence="15">
    <location>
        <begin position="109"/>
        <end position="174"/>
    </location>
</feature>
<dbReference type="SUPFAM" id="SSF57535">
    <property type="entry name" value="Complement control module/SCR domain"/>
    <property type="match status" value="3"/>
</dbReference>
<name>A0A8C3BYG4_CAIMO</name>
<keyword evidence="3" id="KW-0399">Innate immunity</keyword>
<evidence type="ECO:0000313" key="16">
    <source>
        <dbReference type="Ensembl" id="ENSCMMP00000012656.1"/>
    </source>
</evidence>
<evidence type="ECO:0000256" key="13">
    <source>
        <dbReference type="PROSITE-ProRule" id="PRU00302"/>
    </source>
</evidence>
<evidence type="ECO:0000256" key="5">
    <source>
        <dbReference type="ARBA" id="ARBA00022729"/>
    </source>
</evidence>
<comment type="caution">
    <text evidence="13">Lacks conserved residue(s) required for the propagation of feature annotation.</text>
</comment>